<comment type="caution">
    <text evidence="1">The sequence shown here is derived from an EMBL/GenBank/DDBJ whole genome shotgun (WGS) entry which is preliminary data.</text>
</comment>
<accession>A0ABQ4IKV4</accession>
<gene>
    <name evidence="1" type="ORF">Vgi01_52220</name>
</gene>
<dbReference type="RefSeq" id="WP_204292834.1">
    <property type="nucleotide sequence ID" value="NZ_BAAAGZ010000002.1"/>
</dbReference>
<dbReference type="Proteomes" id="UP000647860">
    <property type="component" value="Unassembled WGS sequence"/>
</dbReference>
<dbReference type="PRINTS" id="PR00081">
    <property type="entry name" value="GDHRDH"/>
</dbReference>
<keyword evidence="2" id="KW-1185">Reference proteome</keyword>
<protein>
    <submittedName>
        <fullName evidence="1">Short-chain dehydrogenase/reductase</fullName>
    </submittedName>
</protein>
<dbReference type="InterPro" id="IPR036291">
    <property type="entry name" value="NAD(P)-bd_dom_sf"/>
</dbReference>
<dbReference type="Gene3D" id="3.40.50.720">
    <property type="entry name" value="NAD(P)-binding Rossmann-like Domain"/>
    <property type="match status" value="1"/>
</dbReference>
<proteinExistence type="predicted"/>
<organism evidence="1 2">
    <name type="scientific">Micromonospora gifhornensis</name>
    <dbReference type="NCBI Taxonomy" id="84594"/>
    <lineage>
        <taxon>Bacteria</taxon>
        <taxon>Bacillati</taxon>
        <taxon>Actinomycetota</taxon>
        <taxon>Actinomycetes</taxon>
        <taxon>Micromonosporales</taxon>
        <taxon>Micromonosporaceae</taxon>
        <taxon>Micromonospora</taxon>
    </lineage>
</organism>
<dbReference type="SUPFAM" id="SSF51735">
    <property type="entry name" value="NAD(P)-binding Rossmann-fold domains"/>
    <property type="match status" value="1"/>
</dbReference>
<dbReference type="InterPro" id="IPR002347">
    <property type="entry name" value="SDR_fam"/>
</dbReference>
<name>A0ABQ4IKV4_9ACTN</name>
<evidence type="ECO:0000313" key="1">
    <source>
        <dbReference type="EMBL" id="GIJ18538.1"/>
    </source>
</evidence>
<sequence length="284" mass="29619">MSELRTVAVTGAASGLGRELALQFAASGYTVYGTALSMEEAGGLADEPGVNLSVVDVADDSAVRAWADEVAEAVGDHGLDILINNAGILTPGPLEVLPIAEIRREFDVNVFGTISATNAFLPLLRTARGRIVLIGAMTGRFPLQFNGPSSATKAALEAIADVYRNELRPFGVDVVIAQAGNMLTGGPAKTAAALDRVTESFTAQQRDLYGENFAAFKDALNGMQGSGLPAVDAAAWVVRLATEEPAPSRAPVGQDAVEILRRVASDTDEQLDALRAELLGSRVA</sequence>
<evidence type="ECO:0000313" key="2">
    <source>
        <dbReference type="Proteomes" id="UP000647860"/>
    </source>
</evidence>
<dbReference type="Pfam" id="PF00106">
    <property type="entry name" value="adh_short"/>
    <property type="match status" value="1"/>
</dbReference>
<reference evidence="1 2" key="1">
    <citation type="submission" date="2021-01" db="EMBL/GenBank/DDBJ databases">
        <title>Whole genome shotgun sequence of Verrucosispora gifhornensis NBRC 16317.</title>
        <authorList>
            <person name="Komaki H."/>
            <person name="Tamura T."/>
        </authorList>
    </citation>
    <scope>NUCLEOTIDE SEQUENCE [LARGE SCALE GENOMIC DNA]</scope>
    <source>
        <strain evidence="1 2">NBRC 16317</strain>
    </source>
</reference>
<dbReference type="PANTHER" id="PTHR43313:SF1">
    <property type="entry name" value="3BETA-HYDROXYSTEROID DEHYDROGENASE DHS-16"/>
    <property type="match status" value="1"/>
</dbReference>
<dbReference type="EMBL" id="BOPA01000044">
    <property type="protein sequence ID" value="GIJ18538.1"/>
    <property type="molecule type" value="Genomic_DNA"/>
</dbReference>
<dbReference type="PANTHER" id="PTHR43313">
    <property type="entry name" value="SHORT-CHAIN DEHYDROGENASE/REDUCTASE FAMILY 9C"/>
    <property type="match status" value="1"/>
</dbReference>